<feature type="transmembrane region" description="Helical" evidence="6">
    <location>
        <begin position="375"/>
        <end position="398"/>
    </location>
</feature>
<dbReference type="SUPFAM" id="SSF103473">
    <property type="entry name" value="MFS general substrate transporter"/>
    <property type="match status" value="1"/>
</dbReference>
<dbReference type="InterPro" id="IPR036259">
    <property type="entry name" value="MFS_trans_sf"/>
</dbReference>
<dbReference type="GO" id="GO:0022857">
    <property type="term" value="F:transmembrane transporter activity"/>
    <property type="evidence" value="ECO:0007669"/>
    <property type="project" value="InterPro"/>
</dbReference>
<feature type="transmembrane region" description="Helical" evidence="6">
    <location>
        <begin position="444"/>
        <end position="464"/>
    </location>
</feature>
<dbReference type="Proteomes" id="UP000183053">
    <property type="component" value="Unassembled WGS sequence"/>
</dbReference>
<feature type="transmembrane region" description="Helical" evidence="6">
    <location>
        <begin position="410"/>
        <end position="432"/>
    </location>
</feature>
<comment type="subcellular location">
    <subcellularLocation>
        <location evidence="1">Cell membrane</location>
        <topology evidence="1">Multi-pass membrane protein</topology>
    </subcellularLocation>
</comment>
<feature type="transmembrane region" description="Helical" evidence="6">
    <location>
        <begin position="144"/>
        <end position="172"/>
    </location>
</feature>
<dbReference type="CDD" id="cd17321">
    <property type="entry name" value="MFS_MMR_MDR_like"/>
    <property type="match status" value="1"/>
</dbReference>
<keyword evidence="2 6" id="KW-0812">Transmembrane</keyword>
<evidence type="ECO:0000256" key="1">
    <source>
        <dbReference type="ARBA" id="ARBA00004651"/>
    </source>
</evidence>
<evidence type="ECO:0000256" key="3">
    <source>
        <dbReference type="ARBA" id="ARBA00022989"/>
    </source>
</evidence>
<proteinExistence type="predicted"/>
<gene>
    <name evidence="8" type="ORF">SAMN04489765_3595</name>
</gene>
<feature type="transmembrane region" description="Helical" evidence="6">
    <location>
        <begin position="285"/>
        <end position="306"/>
    </location>
</feature>
<evidence type="ECO:0000313" key="8">
    <source>
        <dbReference type="EMBL" id="SDR17021.1"/>
    </source>
</evidence>
<feature type="transmembrane region" description="Helical" evidence="6">
    <location>
        <begin position="211"/>
        <end position="231"/>
    </location>
</feature>
<dbReference type="STRING" id="47312.SAMN04489765_3595"/>
<dbReference type="GO" id="GO:0005886">
    <property type="term" value="C:plasma membrane"/>
    <property type="evidence" value="ECO:0007669"/>
    <property type="project" value="UniProtKB-SubCell"/>
</dbReference>
<feature type="transmembrane region" description="Helical" evidence="6">
    <location>
        <begin position="178"/>
        <end position="199"/>
    </location>
</feature>
<evidence type="ECO:0000256" key="2">
    <source>
        <dbReference type="ARBA" id="ARBA00022692"/>
    </source>
</evidence>
<feature type="transmembrane region" description="Helical" evidence="6">
    <location>
        <begin position="16"/>
        <end position="37"/>
    </location>
</feature>
<dbReference type="PANTHER" id="PTHR42718">
    <property type="entry name" value="MAJOR FACILITATOR SUPERFAMILY MULTIDRUG TRANSPORTER MFSC"/>
    <property type="match status" value="1"/>
</dbReference>
<dbReference type="Pfam" id="PF07690">
    <property type="entry name" value="MFS_1"/>
    <property type="match status" value="1"/>
</dbReference>
<feature type="transmembrane region" description="Helical" evidence="6">
    <location>
        <begin position="57"/>
        <end position="78"/>
    </location>
</feature>
<dbReference type="RefSeq" id="WP_139184239.1">
    <property type="nucleotide sequence ID" value="NZ_FNLF01000002.1"/>
</dbReference>
<accession>A0A1H1GV43</accession>
<feature type="transmembrane region" description="Helical" evidence="6">
    <location>
        <begin position="85"/>
        <end position="109"/>
    </location>
</feature>
<dbReference type="OrthoDB" id="4365673at2"/>
<dbReference type="PROSITE" id="PS50850">
    <property type="entry name" value="MFS"/>
    <property type="match status" value="1"/>
</dbReference>
<dbReference type="Gene3D" id="1.20.1720.10">
    <property type="entry name" value="Multidrug resistance protein D"/>
    <property type="match status" value="1"/>
</dbReference>
<evidence type="ECO:0000256" key="6">
    <source>
        <dbReference type="SAM" id="Phobius"/>
    </source>
</evidence>
<keyword evidence="4 6" id="KW-0472">Membrane</keyword>
<organism evidence="8 9">
    <name type="scientific">Tsukamurella pulmonis</name>
    <dbReference type="NCBI Taxonomy" id="47312"/>
    <lineage>
        <taxon>Bacteria</taxon>
        <taxon>Bacillati</taxon>
        <taxon>Actinomycetota</taxon>
        <taxon>Actinomycetes</taxon>
        <taxon>Mycobacteriales</taxon>
        <taxon>Tsukamurellaceae</taxon>
        <taxon>Tsukamurella</taxon>
    </lineage>
</organism>
<name>A0A1H1GV43_9ACTN</name>
<protein>
    <submittedName>
        <fullName evidence="8">Major Facilitator Superfamily protein</fullName>
    </submittedName>
</protein>
<feature type="transmembrane region" description="Helical" evidence="6">
    <location>
        <begin position="345"/>
        <end position="369"/>
    </location>
</feature>
<feature type="transmembrane region" description="Helical" evidence="6">
    <location>
        <begin position="318"/>
        <end position="338"/>
    </location>
</feature>
<keyword evidence="9" id="KW-1185">Reference proteome</keyword>
<dbReference type="InterPro" id="IPR011701">
    <property type="entry name" value="MFS"/>
</dbReference>
<dbReference type="EMBL" id="FNLF01000002">
    <property type="protein sequence ID" value="SDR17021.1"/>
    <property type="molecule type" value="Genomic_DNA"/>
</dbReference>
<evidence type="ECO:0000256" key="4">
    <source>
        <dbReference type="ARBA" id="ARBA00023136"/>
    </source>
</evidence>
<dbReference type="AlphaFoldDB" id="A0A1H1GV43"/>
<dbReference type="Gene3D" id="1.20.1250.20">
    <property type="entry name" value="MFS general substrate transporter like domains"/>
    <property type="match status" value="1"/>
</dbReference>
<evidence type="ECO:0000313" key="9">
    <source>
        <dbReference type="Proteomes" id="UP000183053"/>
    </source>
</evidence>
<dbReference type="InterPro" id="IPR020846">
    <property type="entry name" value="MFS_dom"/>
</dbReference>
<keyword evidence="3 6" id="KW-1133">Transmembrane helix</keyword>
<reference evidence="9" key="1">
    <citation type="submission" date="2016-10" db="EMBL/GenBank/DDBJ databases">
        <authorList>
            <person name="Varghese N."/>
            <person name="Submissions S."/>
        </authorList>
    </citation>
    <scope>NUCLEOTIDE SEQUENCE [LARGE SCALE GENOMIC DNA]</scope>
    <source>
        <strain evidence="9">DSM 44142</strain>
    </source>
</reference>
<feature type="domain" description="Major facilitator superfamily (MFS) profile" evidence="7">
    <location>
        <begin position="20"/>
        <end position="471"/>
    </location>
</feature>
<sequence>MTAAATRAQPRMSDGAAAALLGVGLLVLFMATVDVTIANIALPSIQRDLGLSPARGIWIAEAYALSFAAFLIPGGALGDRVGPRAAMLGGISVFTLASIVVAASSALPVLLAGRVFQGACAAMIVPQVTAMVKQILPGSWRARALSAVSATSVAAILLGPLVGGGLLAIDAFGIGWRAVFYVNVPIGVLAVVVLLAAPFPARPRAEDGADPLDWVGLALMVVAITVALLAFSGQAGTTELVLFATLAVAGSGFLAWERHLLRSGSALRPIVDPDLFASPNFRWGVIIQLFGQAAIGGFYLCFTLYLQDGLELPPLRAGALLVPAGCGALGGIALGMVLARVPARLLIIAGVSATAVGFSAMFASMVAGLDGSLPLVITSTVAAAGLGLCAAPALGVVLTDIPGARAATATAVFAVCQQTGSALGTGVLGTLYARMSEGGSARTAFSATVLLCAVLTALCAVFALRLRPGDPAAGPDAEAFSTTEGEVHAHPAR</sequence>
<evidence type="ECO:0000256" key="5">
    <source>
        <dbReference type="SAM" id="MobiDB-lite"/>
    </source>
</evidence>
<feature type="region of interest" description="Disordered" evidence="5">
    <location>
        <begin position="474"/>
        <end position="493"/>
    </location>
</feature>
<evidence type="ECO:0000259" key="7">
    <source>
        <dbReference type="PROSITE" id="PS50850"/>
    </source>
</evidence>
<dbReference type="PANTHER" id="PTHR42718:SF39">
    <property type="entry name" value="ACTINORHODIN TRANSPORTER-RELATED"/>
    <property type="match status" value="1"/>
</dbReference>